<proteinExistence type="predicted"/>
<evidence type="ECO:0000313" key="2">
    <source>
        <dbReference type="Proteomes" id="UP000186894"/>
    </source>
</evidence>
<reference evidence="1 2" key="1">
    <citation type="submission" date="2016-09" db="EMBL/GenBank/DDBJ databases">
        <title>Rhizobium oryziradicis sp. nov., isolated from the root of rice.</title>
        <authorList>
            <person name="Zhao J."/>
            <person name="Zhang X."/>
        </authorList>
    </citation>
    <scope>NUCLEOTIDE SEQUENCE [LARGE SCALE GENOMIC DNA]</scope>
    <source>
        <strain evidence="1 2">N19</strain>
    </source>
</reference>
<gene>
    <name evidence="1" type="ORF">BJF95_15535</name>
</gene>
<name>A0A1Q8ZXB6_9HYPH</name>
<evidence type="ECO:0000313" key="1">
    <source>
        <dbReference type="EMBL" id="OLP46730.1"/>
    </source>
</evidence>
<comment type="caution">
    <text evidence="1">The sequence shown here is derived from an EMBL/GenBank/DDBJ whole genome shotgun (WGS) entry which is preliminary data.</text>
</comment>
<keyword evidence="2" id="KW-1185">Reference proteome</keyword>
<sequence length="80" mass="8570">MMSLIAFVLNPACATKMALSYRIVLMQNGQVVQCATRGEIYGAPQHVSVYDVWVPSLATFASAGVFASGLERDLRCDDGG</sequence>
<organism evidence="1 2">
    <name type="scientific">Rhizobium oryziradicis</name>
    <dbReference type="NCBI Taxonomy" id="1867956"/>
    <lineage>
        <taxon>Bacteria</taxon>
        <taxon>Pseudomonadati</taxon>
        <taxon>Pseudomonadota</taxon>
        <taxon>Alphaproteobacteria</taxon>
        <taxon>Hyphomicrobiales</taxon>
        <taxon>Rhizobiaceae</taxon>
        <taxon>Rhizobium/Agrobacterium group</taxon>
        <taxon>Rhizobium</taxon>
    </lineage>
</organism>
<dbReference type="EMBL" id="MKIM01000019">
    <property type="protein sequence ID" value="OLP46730.1"/>
    <property type="molecule type" value="Genomic_DNA"/>
</dbReference>
<dbReference type="STRING" id="1867956.BJF95_15535"/>
<dbReference type="AlphaFoldDB" id="A0A1Q8ZXB6"/>
<protein>
    <submittedName>
        <fullName evidence="1">Uncharacterized protein</fullName>
    </submittedName>
</protein>
<accession>A0A1Q8ZXB6</accession>
<dbReference type="Proteomes" id="UP000186894">
    <property type="component" value="Unassembled WGS sequence"/>
</dbReference>